<gene>
    <name evidence="2" type="ORF">C481_11375</name>
</gene>
<dbReference type="InterPro" id="IPR011050">
    <property type="entry name" value="Pectin_lyase_fold/virulence"/>
</dbReference>
<evidence type="ECO:0008006" key="4">
    <source>
        <dbReference type="Google" id="ProtNLM"/>
    </source>
</evidence>
<feature type="region of interest" description="Disordered" evidence="1">
    <location>
        <begin position="174"/>
        <end position="198"/>
    </location>
</feature>
<dbReference type="Proteomes" id="UP000011554">
    <property type="component" value="Unassembled WGS sequence"/>
</dbReference>
<dbReference type="EMBL" id="AOIO01000029">
    <property type="protein sequence ID" value="ELZ00832.1"/>
    <property type="molecule type" value="Genomic_DNA"/>
</dbReference>
<feature type="region of interest" description="Disordered" evidence="1">
    <location>
        <begin position="443"/>
        <end position="483"/>
    </location>
</feature>
<protein>
    <recommendedName>
        <fullName evidence="4">Right handed beta helix domain-containing protein</fullName>
    </recommendedName>
</protein>
<sequence>MDDDGSSDRKPPEGGQATESNSGLLHRRRYLGLVGSAAAALATTVGTGAAAEDYEEITVAAGDSQTVRLSDGETLSNLLIDITAPDASFHIRAIADDWEIRNIGFRGNWDSTAKENAIICQVNSSNATGLIENVYFMGSENDDTYPGITGINVANGHAGDLEIRNVNIQNCPDNSIYGSNPGDSSAHPSGAGGGGPVVIKDSYARNSRAGGFRVGTDGSRVENCVITECDKGLWGYYEHIEVVDSDISNSHHADIICGAPDWQKAQNAEITVTNTRYGSENNRGAAIHGSSAGTPQRTEAGDVDGVPLSPEEAASGSSSTPTQPDDGSDDTTDDGNEGEEGNENSADEHLLSFVTEPSARYAGYEFSAEGSIEFTEAPAESPSGKPIEGGTYVAEDFIEEGDGDETWRAGGVTGGGYGDAFRVAGAVTAIDIEQPEVMWVELDGEEVSPETVVERTSGDGDGSEGEDGDENGGDDGDDQNGSADRSNVIVIDANGPDGETSFSFEVTGDIEHTPYLGSQVGTIDGSAVEGTIESGCDAYEFSGEITNFRLAGNADVDVEYDVR</sequence>
<reference evidence="2 3" key="1">
    <citation type="journal article" date="2014" name="PLoS Genet.">
        <title>Phylogenetically driven sequencing of extremely halophilic archaea reveals strategies for static and dynamic osmo-response.</title>
        <authorList>
            <person name="Becker E.A."/>
            <person name="Seitzer P.M."/>
            <person name="Tritt A."/>
            <person name="Larsen D."/>
            <person name="Krusor M."/>
            <person name="Yao A.I."/>
            <person name="Wu D."/>
            <person name="Madern D."/>
            <person name="Eisen J.A."/>
            <person name="Darling A.E."/>
            <person name="Facciotti M.T."/>
        </authorList>
    </citation>
    <scope>NUCLEOTIDE SEQUENCE [LARGE SCALE GENOMIC DNA]</scope>
    <source>
        <strain evidence="2 3">DSM 12278</strain>
    </source>
</reference>
<name>M0AR72_NATA1</name>
<feature type="region of interest" description="Disordered" evidence="1">
    <location>
        <begin position="1"/>
        <end position="22"/>
    </location>
</feature>
<feature type="region of interest" description="Disordered" evidence="1">
    <location>
        <begin position="275"/>
        <end position="350"/>
    </location>
</feature>
<feature type="compositionally biased region" description="Acidic residues" evidence="1">
    <location>
        <begin position="461"/>
        <end position="478"/>
    </location>
</feature>
<evidence type="ECO:0000313" key="3">
    <source>
        <dbReference type="Proteomes" id="UP000011554"/>
    </source>
</evidence>
<organism evidence="2 3">
    <name type="scientific">Natrialba asiatica (strain ATCC 700177 / DSM 12278 / JCM 9576 / FERM P-10747 / NBRC 102637 / 172P1)</name>
    <dbReference type="NCBI Taxonomy" id="29540"/>
    <lineage>
        <taxon>Archaea</taxon>
        <taxon>Methanobacteriati</taxon>
        <taxon>Methanobacteriota</taxon>
        <taxon>Stenosarchaea group</taxon>
        <taxon>Halobacteria</taxon>
        <taxon>Halobacteriales</taxon>
        <taxon>Natrialbaceae</taxon>
        <taxon>Natrialba</taxon>
    </lineage>
</organism>
<dbReference type="AlphaFoldDB" id="M0AR72"/>
<dbReference type="PATRIC" id="fig|29540.5.peg.2300"/>
<dbReference type="SUPFAM" id="SSF51126">
    <property type="entry name" value="Pectin lyase-like"/>
    <property type="match status" value="1"/>
</dbReference>
<proteinExistence type="predicted"/>
<feature type="compositionally biased region" description="Acidic residues" evidence="1">
    <location>
        <begin position="326"/>
        <end position="342"/>
    </location>
</feature>
<feature type="compositionally biased region" description="Basic and acidic residues" evidence="1">
    <location>
        <begin position="1"/>
        <end position="12"/>
    </location>
</feature>
<accession>M0AR72</accession>
<keyword evidence="3" id="KW-1185">Reference proteome</keyword>
<comment type="caution">
    <text evidence="2">The sequence shown here is derived from an EMBL/GenBank/DDBJ whole genome shotgun (WGS) entry which is preliminary data.</text>
</comment>
<evidence type="ECO:0000313" key="2">
    <source>
        <dbReference type="EMBL" id="ELZ00832.1"/>
    </source>
</evidence>
<dbReference type="eggNOG" id="arCOG10187">
    <property type="taxonomic scope" value="Archaea"/>
</dbReference>
<evidence type="ECO:0000256" key="1">
    <source>
        <dbReference type="SAM" id="MobiDB-lite"/>
    </source>
</evidence>